<keyword evidence="4 8" id="KW-0812">Transmembrane</keyword>
<reference evidence="9 10" key="1">
    <citation type="submission" date="2022-12" db="EMBL/GenBank/DDBJ databases">
        <title>Draft genome sequence of Paenibacillus sp. dW9.</title>
        <authorList>
            <person name="Choi E.-W."/>
            <person name="Kim D.-U."/>
        </authorList>
    </citation>
    <scope>NUCLEOTIDE SEQUENCE [LARGE SCALE GENOMIC DNA]</scope>
    <source>
        <strain evidence="10">dW9</strain>
    </source>
</reference>
<evidence type="ECO:0000256" key="6">
    <source>
        <dbReference type="ARBA" id="ARBA00023136"/>
    </source>
</evidence>
<feature type="transmembrane region" description="Helical" evidence="8">
    <location>
        <begin position="123"/>
        <end position="146"/>
    </location>
</feature>
<dbReference type="Proteomes" id="UP001527882">
    <property type="component" value="Unassembled WGS sequence"/>
</dbReference>
<comment type="subcellular location">
    <subcellularLocation>
        <location evidence="1">Cell membrane</location>
        <topology evidence="1">Multi-pass membrane protein</topology>
    </subcellularLocation>
</comment>
<keyword evidence="6 8" id="KW-0472">Membrane</keyword>
<feature type="region of interest" description="Disordered" evidence="7">
    <location>
        <begin position="197"/>
        <end position="226"/>
    </location>
</feature>
<evidence type="ECO:0000256" key="7">
    <source>
        <dbReference type="SAM" id="MobiDB-lite"/>
    </source>
</evidence>
<feature type="compositionally biased region" description="Basic residues" evidence="7">
    <location>
        <begin position="197"/>
        <end position="210"/>
    </location>
</feature>
<feature type="transmembrane region" description="Helical" evidence="8">
    <location>
        <begin position="47"/>
        <end position="69"/>
    </location>
</feature>
<gene>
    <name evidence="9" type="ORF">O9H85_15630</name>
</gene>
<dbReference type="PANTHER" id="PTHR34184:SF4">
    <property type="entry name" value="UPF0718 PROTEIN YCGR"/>
    <property type="match status" value="1"/>
</dbReference>
<accession>A0ABT4QAC0</accession>
<evidence type="ECO:0000256" key="3">
    <source>
        <dbReference type="ARBA" id="ARBA00022475"/>
    </source>
</evidence>
<dbReference type="EMBL" id="JAQAGZ010000009">
    <property type="protein sequence ID" value="MCZ8513840.1"/>
    <property type="molecule type" value="Genomic_DNA"/>
</dbReference>
<protein>
    <submittedName>
        <fullName evidence="9">Permease</fullName>
    </submittedName>
</protein>
<keyword evidence="3" id="KW-1003">Cell membrane</keyword>
<dbReference type="RefSeq" id="WP_269882363.1">
    <property type="nucleotide sequence ID" value="NZ_JAQAGZ010000009.1"/>
</dbReference>
<organism evidence="9 10">
    <name type="scientific">Paenibacillus gyeongsangnamensis</name>
    <dbReference type="NCBI Taxonomy" id="3388067"/>
    <lineage>
        <taxon>Bacteria</taxon>
        <taxon>Bacillati</taxon>
        <taxon>Bacillota</taxon>
        <taxon>Bacilli</taxon>
        <taxon>Bacillales</taxon>
        <taxon>Paenibacillaceae</taxon>
        <taxon>Paenibacillus</taxon>
    </lineage>
</organism>
<feature type="transmembrane region" description="Helical" evidence="8">
    <location>
        <begin position="158"/>
        <end position="175"/>
    </location>
</feature>
<evidence type="ECO:0000256" key="1">
    <source>
        <dbReference type="ARBA" id="ARBA00004651"/>
    </source>
</evidence>
<keyword evidence="5 8" id="KW-1133">Transmembrane helix</keyword>
<evidence type="ECO:0000313" key="9">
    <source>
        <dbReference type="EMBL" id="MCZ8513840.1"/>
    </source>
</evidence>
<evidence type="ECO:0000256" key="4">
    <source>
        <dbReference type="ARBA" id="ARBA00022692"/>
    </source>
</evidence>
<feature type="transmembrane region" description="Helical" evidence="8">
    <location>
        <begin position="339"/>
        <end position="358"/>
    </location>
</feature>
<feature type="transmembrane region" description="Helical" evidence="8">
    <location>
        <begin position="90"/>
        <end position="111"/>
    </location>
</feature>
<evidence type="ECO:0000256" key="5">
    <source>
        <dbReference type="ARBA" id="ARBA00022989"/>
    </source>
</evidence>
<comment type="caution">
    <text evidence="9">The sequence shown here is derived from an EMBL/GenBank/DDBJ whole genome shotgun (WGS) entry which is preliminary data.</text>
</comment>
<feature type="transmembrane region" description="Helical" evidence="8">
    <location>
        <begin position="7"/>
        <end position="27"/>
    </location>
</feature>
<feature type="transmembrane region" description="Helical" evidence="8">
    <location>
        <begin position="298"/>
        <end position="319"/>
    </location>
</feature>
<proteinExistence type="inferred from homology"/>
<dbReference type="PANTHER" id="PTHR34184">
    <property type="entry name" value="UPF0718 PROTEIN YCGR"/>
    <property type="match status" value="1"/>
</dbReference>
<dbReference type="InterPro" id="IPR005524">
    <property type="entry name" value="DUF318"/>
</dbReference>
<evidence type="ECO:0000313" key="10">
    <source>
        <dbReference type="Proteomes" id="UP001527882"/>
    </source>
</evidence>
<sequence>MQTLITRWAANTLAVLCLVMLILIFTQRPVPDLSFLSSPNLQSFKTLFISIILEALPFVLLGVLVSALLQQFVSEQRIRRMIPKNPVLGIVFACVMGIIFPLCECGMIPVIRRLLRKGMPVYVAAVFILVGPIINPVVFASTYMAFRSRPEIAYSRMGLAFVAALAIGLILHRFVRSNPVRGGSEPAAELHIHMHEHTHHHHEHHTHHEAHHHDHDHHGHNHGGKAPAGKQFLSVLGHASDEFFEMGKYLIFGAFLTAAIQTVMDRSSLVSIGQGEYSSHLFMAGLAFVLSLCSTSDAFVASSFATTFSTGSLLTFLVFGPMLDIKSTLMLLSAFKARFVVILSLLVIVVVLSSSILYERFFLT</sequence>
<name>A0ABT4QAC0_9BACL</name>
<dbReference type="InterPro" id="IPR052923">
    <property type="entry name" value="UPF0718"/>
</dbReference>
<dbReference type="Pfam" id="PF03773">
    <property type="entry name" value="ArsP_1"/>
    <property type="match status" value="1"/>
</dbReference>
<evidence type="ECO:0000256" key="2">
    <source>
        <dbReference type="ARBA" id="ARBA00006386"/>
    </source>
</evidence>
<comment type="similarity">
    <text evidence="2">Belongs to the UPF0718 family.</text>
</comment>
<evidence type="ECO:0000256" key="8">
    <source>
        <dbReference type="SAM" id="Phobius"/>
    </source>
</evidence>
<keyword evidence="10" id="KW-1185">Reference proteome</keyword>